<dbReference type="PROSITE" id="PS51257">
    <property type="entry name" value="PROKAR_LIPOPROTEIN"/>
    <property type="match status" value="1"/>
</dbReference>
<evidence type="ECO:0000259" key="2">
    <source>
        <dbReference type="Pfam" id="PF11008"/>
    </source>
</evidence>
<feature type="signal peptide" evidence="1">
    <location>
        <begin position="1"/>
        <end position="24"/>
    </location>
</feature>
<keyword evidence="1" id="KW-0732">Signal</keyword>
<dbReference type="EMBL" id="CP046622">
    <property type="protein sequence ID" value="QGW83259.1"/>
    <property type="molecule type" value="Genomic_DNA"/>
</dbReference>
<feature type="domain" description="DUF2846" evidence="2">
    <location>
        <begin position="43"/>
        <end position="120"/>
    </location>
</feature>
<evidence type="ECO:0000313" key="4">
    <source>
        <dbReference type="Proteomes" id="UP000425817"/>
    </source>
</evidence>
<name>A0A6I6HK52_VARPD</name>
<dbReference type="Pfam" id="PF11008">
    <property type="entry name" value="DUF2846"/>
    <property type="match status" value="1"/>
</dbReference>
<proteinExistence type="predicted"/>
<dbReference type="InterPro" id="IPR022548">
    <property type="entry name" value="DUF2846"/>
</dbReference>
<evidence type="ECO:0000313" key="3">
    <source>
        <dbReference type="EMBL" id="QGW83259.1"/>
    </source>
</evidence>
<sequence>MRRTVLKFAALAVLALAAAGCATGPTGPKFQEMGNVIPKLKPGNGRIYFFRAAGPFGAALQPGVRIDKLGVGSSKPGSFFFVDRPAGTYQAATTSDLRKTLQVPLAEGETKYVRMSPSFGLAVGSIVLDIEAPEKARSEMGWLTYAGQVIVDK</sequence>
<dbReference type="AlphaFoldDB" id="A0A6I6HK52"/>
<gene>
    <name evidence="3" type="ORF">GOQ09_17505</name>
</gene>
<feature type="chain" id="PRO_5026342665" evidence="1">
    <location>
        <begin position="25"/>
        <end position="153"/>
    </location>
</feature>
<dbReference type="Proteomes" id="UP000425817">
    <property type="component" value="Chromosome"/>
</dbReference>
<accession>A0A6I6HK52</accession>
<dbReference type="OrthoDB" id="8775745at2"/>
<dbReference type="RefSeq" id="WP_157614675.1">
    <property type="nucleotide sequence ID" value="NZ_CP046622.1"/>
</dbReference>
<organism evidence="3 4">
    <name type="scientific">Variovorax paradoxus</name>
    <dbReference type="NCBI Taxonomy" id="34073"/>
    <lineage>
        <taxon>Bacteria</taxon>
        <taxon>Pseudomonadati</taxon>
        <taxon>Pseudomonadota</taxon>
        <taxon>Betaproteobacteria</taxon>
        <taxon>Burkholderiales</taxon>
        <taxon>Comamonadaceae</taxon>
        <taxon>Variovorax</taxon>
    </lineage>
</organism>
<reference evidence="3 4" key="1">
    <citation type="submission" date="2019-12" db="EMBL/GenBank/DDBJ databases">
        <title>Hybrid Genome Assemblies of two High G+C Isolates from Undergraduate Microbiology Courses.</title>
        <authorList>
            <person name="Ne Ville C.J."/>
            <person name="Enright D."/>
            <person name="Hernandez I."/>
            <person name="Dodsworth J."/>
            <person name="Orwin P.M."/>
        </authorList>
    </citation>
    <scope>NUCLEOTIDE SEQUENCE [LARGE SCALE GENOMIC DNA]</scope>
    <source>
        <strain evidence="3 4">CSUSB</strain>
    </source>
</reference>
<protein>
    <submittedName>
        <fullName evidence="3">DUF2846 domain-containing protein</fullName>
    </submittedName>
</protein>
<evidence type="ECO:0000256" key="1">
    <source>
        <dbReference type="SAM" id="SignalP"/>
    </source>
</evidence>